<evidence type="ECO:0000259" key="1">
    <source>
        <dbReference type="Pfam" id="PF06985"/>
    </source>
</evidence>
<name>A0A9P4QQ17_9PLEO</name>
<dbReference type="EMBL" id="ML996266">
    <property type="protein sequence ID" value="KAF2728797.1"/>
    <property type="molecule type" value="Genomic_DNA"/>
</dbReference>
<dbReference type="InterPro" id="IPR052895">
    <property type="entry name" value="HetReg/Transcr_Mod"/>
</dbReference>
<gene>
    <name evidence="2" type="ORF">EJ04DRAFT_569205</name>
</gene>
<evidence type="ECO:0000313" key="2">
    <source>
        <dbReference type="EMBL" id="KAF2728797.1"/>
    </source>
</evidence>
<feature type="domain" description="Heterokaryon incompatibility" evidence="1">
    <location>
        <begin position="47"/>
        <end position="188"/>
    </location>
</feature>
<dbReference type="OrthoDB" id="5386682at2759"/>
<evidence type="ECO:0000313" key="3">
    <source>
        <dbReference type="Proteomes" id="UP000799444"/>
    </source>
</evidence>
<reference evidence="2" key="1">
    <citation type="journal article" date="2020" name="Stud. Mycol.">
        <title>101 Dothideomycetes genomes: a test case for predicting lifestyles and emergence of pathogens.</title>
        <authorList>
            <person name="Haridas S."/>
            <person name="Albert R."/>
            <person name="Binder M."/>
            <person name="Bloem J."/>
            <person name="Labutti K."/>
            <person name="Salamov A."/>
            <person name="Andreopoulos B."/>
            <person name="Baker S."/>
            <person name="Barry K."/>
            <person name="Bills G."/>
            <person name="Bluhm B."/>
            <person name="Cannon C."/>
            <person name="Castanera R."/>
            <person name="Culley D."/>
            <person name="Daum C."/>
            <person name="Ezra D."/>
            <person name="Gonzalez J."/>
            <person name="Henrissat B."/>
            <person name="Kuo A."/>
            <person name="Liang C."/>
            <person name="Lipzen A."/>
            <person name="Lutzoni F."/>
            <person name="Magnuson J."/>
            <person name="Mondo S."/>
            <person name="Nolan M."/>
            <person name="Ohm R."/>
            <person name="Pangilinan J."/>
            <person name="Park H.-J."/>
            <person name="Ramirez L."/>
            <person name="Alfaro M."/>
            <person name="Sun H."/>
            <person name="Tritt A."/>
            <person name="Yoshinaga Y."/>
            <person name="Zwiers L.-H."/>
            <person name="Turgeon B."/>
            <person name="Goodwin S."/>
            <person name="Spatafora J."/>
            <person name="Crous P."/>
            <person name="Grigoriev I."/>
        </authorList>
    </citation>
    <scope>NUCLEOTIDE SEQUENCE</scope>
    <source>
        <strain evidence="2">CBS 125425</strain>
    </source>
</reference>
<dbReference type="InterPro" id="IPR010730">
    <property type="entry name" value="HET"/>
</dbReference>
<organism evidence="2 3">
    <name type="scientific">Polyplosphaeria fusca</name>
    <dbReference type="NCBI Taxonomy" id="682080"/>
    <lineage>
        <taxon>Eukaryota</taxon>
        <taxon>Fungi</taxon>
        <taxon>Dikarya</taxon>
        <taxon>Ascomycota</taxon>
        <taxon>Pezizomycotina</taxon>
        <taxon>Dothideomycetes</taxon>
        <taxon>Pleosporomycetidae</taxon>
        <taxon>Pleosporales</taxon>
        <taxon>Tetraplosphaeriaceae</taxon>
        <taxon>Polyplosphaeria</taxon>
    </lineage>
</organism>
<dbReference type="AlphaFoldDB" id="A0A9P4QQ17"/>
<keyword evidence="3" id="KW-1185">Reference proteome</keyword>
<dbReference type="Pfam" id="PF06985">
    <property type="entry name" value="HET"/>
    <property type="match status" value="1"/>
</dbReference>
<accession>A0A9P4QQ17</accession>
<dbReference type="PANTHER" id="PTHR24148">
    <property type="entry name" value="ANKYRIN REPEAT DOMAIN-CONTAINING PROTEIN 39 HOMOLOG-RELATED"/>
    <property type="match status" value="1"/>
</dbReference>
<dbReference type="Proteomes" id="UP000799444">
    <property type="component" value="Unassembled WGS sequence"/>
</dbReference>
<sequence length="369" mass="43361">MTLPDEVYLDLDLLRQEIRLFELFPETEGRSVQGVFHHVRLSDYPSYTALSYTWGDPTDPRKITVHGAGTLEVRKNLWEFLRRQSSMISQPKLFWVDALCINQSNVHERNHQVNLMRDIYDEAREVYIWLGTESTNSNIAMDYVKTKGTRKIRSRGAGFHAIWTREEGRALRDLCERPYWRRMWVIQEIVHARRIMVWCGEKSFTWGAFESLYLTLKILEDTHWFPHHEFSIEILQSSAAVTAWQRAHWRHPETPAPSLRTLLEVFRHWQCADIRDKIFALVSMASSGTTIVPDYSLPSRDLYFAVRERNPDEGPEFENMLSQVLGLSDQDVELSGRDLIDYKIHPPDKFLLRKRINDDWGNNCVGSEY</sequence>
<proteinExistence type="predicted"/>
<dbReference type="PANTHER" id="PTHR24148:SF73">
    <property type="entry name" value="HET DOMAIN PROTEIN (AFU_ORTHOLOGUE AFUA_8G01020)"/>
    <property type="match status" value="1"/>
</dbReference>
<comment type="caution">
    <text evidence="2">The sequence shown here is derived from an EMBL/GenBank/DDBJ whole genome shotgun (WGS) entry which is preliminary data.</text>
</comment>
<protein>
    <submittedName>
        <fullName evidence="2">HET-domain-containing protein</fullName>
    </submittedName>
</protein>